<dbReference type="AlphaFoldDB" id="A0A6P9A8D6"/>
<dbReference type="InterPro" id="IPR029158">
    <property type="entry name" value="STING"/>
</dbReference>
<dbReference type="Proteomes" id="UP000515158">
    <property type="component" value="Unplaced"/>
</dbReference>
<keyword evidence="3" id="KW-1185">Reference proteome</keyword>
<dbReference type="OrthoDB" id="6053839at2759"/>
<dbReference type="GO" id="GO:0061709">
    <property type="term" value="P:reticulophagy"/>
    <property type="evidence" value="ECO:0007669"/>
    <property type="project" value="TreeGrafter"/>
</dbReference>
<dbReference type="GO" id="GO:0016239">
    <property type="term" value="P:positive regulation of macroautophagy"/>
    <property type="evidence" value="ECO:0007669"/>
    <property type="project" value="TreeGrafter"/>
</dbReference>
<organism evidence="4">
    <name type="scientific">Thrips palmi</name>
    <name type="common">Melon thrips</name>
    <dbReference type="NCBI Taxonomy" id="161013"/>
    <lineage>
        <taxon>Eukaryota</taxon>
        <taxon>Metazoa</taxon>
        <taxon>Ecdysozoa</taxon>
        <taxon>Arthropoda</taxon>
        <taxon>Hexapoda</taxon>
        <taxon>Insecta</taxon>
        <taxon>Pterygota</taxon>
        <taxon>Neoptera</taxon>
        <taxon>Paraneoptera</taxon>
        <taxon>Thysanoptera</taxon>
        <taxon>Terebrantia</taxon>
        <taxon>Thripoidea</taxon>
        <taxon>Thripidae</taxon>
        <taxon>Thrips</taxon>
    </lineage>
</organism>
<evidence type="ECO:0000256" key="1">
    <source>
        <dbReference type="SAM" id="Phobius"/>
    </source>
</evidence>
<dbReference type="GO" id="GO:0005789">
    <property type="term" value="C:endoplasmic reticulum membrane"/>
    <property type="evidence" value="ECO:0007669"/>
    <property type="project" value="TreeGrafter"/>
</dbReference>
<keyword evidence="1" id="KW-1133">Transmembrane helix</keyword>
<name>A0A6P9A8D6_THRPL</name>
<reference evidence="4" key="1">
    <citation type="submission" date="2025-08" db="UniProtKB">
        <authorList>
            <consortium name="RefSeq"/>
        </authorList>
    </citation>
    <scope>IDENTIFICATION</scope>
    <source>
        <tissue evidence="4">Total insect</tissue>
    </source>
</reference>
<evidence type="ECO:0000313" key="3">
    <source>
        <dbReference type="Proteomes" id="UP000515158"/>
    </source>
</evidence>
<keyword evidence="1" id="KW-0472">Membrane</keyword>
<dbReference type="PANTHER" id="PTHR34339:SF1">
    <property type="entry name" value="STIMULATOR OF INTERFERON GENES PROTEIN"/>
    <property type="match status" value="1"/>
</dbReference>
<dbReference type="GO" id="GO:0061507">
    <property type="term" value="F:2',3'-cyclic GMP-AMP binding"/>
    <property type="evidence" value="ECO:0007669"/>
    <property type="project" value="TreeGrafter"/>
</dbReference>
<proteinExistence type="predicted"/>
<dbReference type="GeneID" id="117652793"/>
<dbReference type="Pfam" id="PF15009">
    <property type="entry name" value="STING_LBD"/>
    <property type="match status" value="1"/>
</dbReference>
<accession>A0A6P9A8D6</accession>
<dbReference type="InterPro" id="IPR055432">
    <property type="entry name" value="STING_LBD"/>
</dbReference>
<dbReference type="RefSeq" id="XP_034253790.1">
    <property type="nucleotide sequence ID" value="XM_034397899.1"/>
</dbReference>
<evidence type="ECO:0000313" key="4">
    <source>
        <dbReference type="RefSeq" id="XP_034253790.1"/>
    </source>
</evidence>
<feature type="transmembrane region" description="Helical" evidence="1">
    <location>
        <begin position="87"/>
        <end position="108"/>
    </location>
</feature>
<dbReference type="GO" id="GO:0000045">
    <property type="term" value="P:autophagosome assembly"/>
    <property type="evidence" value="ECO:0007669"/>
    <property type="project" value="TreeGrafter"/>
</dbReference>
<dbReference type="GO" id="GO:0045087">
    <property type="term" value="P:innate immune response"/>
    <property type="evidence" value="ECO:0007669"/>
    <property type="project" value="TreeGrafter"/>
</dbReference>
<evidence type="ECO:0000259" key="2">
    <source>
        <dbReference type="Pfam" id="PF15009"/>
    </source>
</evidence>
<gene>
    <name evidence="4" type="primary">LOC117652793</name>
</gene>
<dbReference type="GO" id="GO:0035438">
    <property type="term" value="F:cyclic-di-GMP binding"/>
    <property type="evidence" value="ECO:0007669"/>
    <property type="project" value="TreeGrafter"/>
</dbReference>
<keyword evidence="1" id="KW-0812">Transmembrane</keyword>
<dbReference type="GO" id="GO:0002218">
    <property type="term" value="P:activation of innate immune response"/>
    <property type="evidence" value="ECO:0007669"/>
    <property type="project" value="InterPro"/>
</dbReference>
<dbReference type="InterPro" id="IPR038623">
    <property type="entry name" value="STING_C_sf"/>
</dbReference>
<dbReference type="InParanoid" id="A0A6P9A8D6"/>
<sequence length="368" mass="42225">MEDRYMGDSIERKNIHGFAAMVVIAVLLLRNFLLIHSWQDFIAVTVLPSLPIISTILIWRICLFLSELPHAIDICSGSYLTLLKRTMFFNSASKVVILITIALFPTLFQEFSLNETFLRIVQLYGLSPWLFSLCASFLIFIVCRWEECVTWEALTMKRLDGLDYGSGMAHSFFHGYLKLILPAKGDNNKSLRDRINDYIEKENLTDEHFPVKKLIVFIPRSGYSHPTFSDVPSQKASDRDVEPAERLQDHLRDRAGTRARCYRGGAYRVRVRSGNQVSALYAIAEYATSVLTFREAYSTGSHEAGRLREHKHDVTSNFYRTLRYLIDHDPDCRDLVALIYFDDEDLSTGKDVISLLQEFLLQNCTALP</sequence>
<dbReference type="KEGG" id="tpal:117652793"/>
<feature type="domain" description="STING ligand-binding" evidence="2">
    <location>
        <begin position="163"/>
        <end position="347"/>
    </location>
</feature>
<protein>
    <submittedName>
        <fullName evidence="4">Uncharacterized protein LOC117652793</fullName>
    </submittedName>
</protein>
<dbReference type="GO" id="GO:0005776">
    <property type="term" value="C:autophagosome"/>
    <property type="evidence" value="ECO:0007669"/>
    <property type="project" value="TreeGrafter"/>
</dbReference>
<dbReference type="CTD" id="36016"/>
<feature type="transmembrane region" description="Helical" evidence="1">
    <location>
        <begin position="41"/>
        <end position="66"/>
    </location>
</feature>
<dbReference type="Gene3D" id="3.40.50.12100">
    <property type="entry name" value="Stimulator of interferon genes protein"/>
    <property type="match status" value="1"/>
</dbReference>
<feature type="transmembrane region" description="Helical" evidence="1">
    <location>
        <begin position="120"/>
        <end position="143"/>
    </location>
</feature>
<dbReference type="GO" id="GO:0032481">
    <property type="term" value="P:positive regulation of type I interferon production"/>
    <property type="evidence" value="ECO:0007669"/>
    <property type="project" value="InterPro"/>
</dbReference>
<feature type="transmembrane region" description="Helical" evidence="1">
    <location>
        <begin position="15"/>
        <end position="35"/>
    </location>
</feature>
<dbReference type="PANTHER" id="PTHR34339">
    <property type="entry name" value="STIMULATOR OF INTERFERON GENES PROTEIN"/>
    <property type="match status" value="1"/>
</dbReference>